<keyword evidence="2" id="KW-1185">Reference proteome</keyword>
<protein>
    <submittedName>
        <fullName evidence="1">Uncharacterized protein</fullName>
    </submittedName>
</protein>
<dbReference type="STRING" id="308853.SAMN05421752_104116"/>
<gene>
    <name evidence="1" type="ORF">SAMN05421752_104116</name>
</gene>
<evidence type="ECO:0000313" key="1">
    <source>
        <dbReference type="EMBL" id="SIR87596.1"/>
    </source>
</evidence>
<proteinExistence type="predicted"/>
<dbReference type="Proteomes" id="UP000185936">
    <property type="component" value="Unassembled WGS sequence"/>
</dbReference>
<accession>A0A1N7EHN4</accession>
<name>A0A1N7EHN4_9EURY</name>
<dbReference type="AlphaFoldDB" id="A0A1N7EHN4"/>
<organism evidence="1 2">
    <name type="scientific">Natronorubrum thiooxidans</name>
    <dbReference type="NCBI Taxonomy" id="308853"/>
    <lineage>
        <taxon>Archaea</taxon>
        <taxon>Methanobacteriati</taxon>
        <taxon>Methanobacteriota</taxon>
        <taxon>Stenosarchaea group</taxon>
        <taxon>Halobacteria</taxon>
        <taxon>Halobacteriales</taxon>
        <taxon>Natrialbaceae</taxon>
        <taxon>Natronorubrum</taxon>
    </lineage>
</organism>
<sequence length="47" mass="5370">MRIRAAMFWCWLSVCLEQATACCGRDIVYVSLTVLAVELISDRYVLT</sequence>
<dbReference type="EMBL" id="FTNR01000004">
    <property type="protein sequence ID" value="SIR87596.1"/>
    <property type="molecule type" value="Genomic_DNA"/>
</dbReference>
<evidence type="ECO:0000313" key="2">
    <source>
        <dbReference type="Proteomes" id="UP000185936"/>
    </source>
</evidence>
<reference evidence="2" key="1">
    <citation type="submission" date="2017-01" db="EMBL/GenBank/DDBJ databases">
        <authorList>
            <person name="Varghese N."/>
            <person name="Submissions S."/>
        </authorList>
    </citation>
    <scope>NUCLEOTIDE SEQUENCE [LARGE SCALE GENOMIC DNA]</scope>
    <source>
        <strain evidence="2">type strain: HArc-</strain>
    </source>
</reference>